<organism evidence="1 2">
    <name type="scientific">Persea americana</name>
    <name type="common">Avocado</name>
    <dbReference type="NCBI Taxonomy" id="3435"/>
    <lineage>
        <taxon>Eukaryota</taxon>
        <taxon>Viridiplantae</taxon>
        <taxon>Streptophyta</taxon>
        <taxon>Embryophyta</taxon>
        <taxon>Tracheophyta</taxon>
        <taxon>Spermatophyta</taxon>
        <taxon>Magnoliopsida</taxon>
        <taxon>Magnoliidae</taxon>
        <taxon>Laurales</taxon>
        <taxon>Lauraceae</taxon>
        <taxon>Persea</taxon>
    </lineage>
</organism>
<name>A0ACC2LTB5_PERAE</name>
<protein>
    <submittedName>
        <fullName evidence="1">Uncharacterized protein</fullName>
    </submittedName>
</protein>
<dbReference type="EMBL" id="CM056811">
    <property type="protein sequence ID" value="KAJ8636637.1"/>
    <property type="molecule type" value="Genomic_DNA"/>
</dbReference>
<dbReference type="Proteomes" id="UP001234297">
    <property type="component" value="Chromosome 3"/>
</dbReference>
<sequence length="276" mass="30732">MESSGNSSQGFMEIETGAENLDGSTVFHLIKEILGFVLYMHHQIPSVLQHLETEFDALKQECKNLESTVSEAELNATSRRKHNGRVREVKQGIKRLEKLMNSISSLLSAIQNMLTETPNIQRVVLVLGGSLVRPQHVYEILFPHGRFVSASANDCSKKKAAVALSKKAIRALISNGAGARSYAGPAKLFLVVKAPSTSNLSDHFLPKRDFRYSKKIAPFRLHINCRIHDQYMDESHPSSEASNLINLLDDSSTDMIWFQCKHSIKGLASKASLEEE</sequence>
<accession>A0ACC2LTB5</accession>
<comment type="caution">
    <text evidence="1">The sequence shown here is derived from an EMBL/GenBank/DDBJ whole genome shotgun (WGS) entry which is preliminary data.</text>
</comment>
<gene>
    <name evidence="1" type="ORF">MRB53_010904</name>
</gene>
<evidence type="ECO:0000313" key="2">
    <source>
        <dbReference type="Proteomes" id="UP001234297"/>
    </source>
</evidence>
<evidence type="ECO:0000313" key="1">
    <source>
        <dbReference type="EMBL" id="KAJ8636637.1"/>
    </source>
</evidence>
<proteinExistence type="predicted"/>
<keyword evidence="2" id="KW-1185">Reference proteome</keyword>
<reference evidence="1 2" key="1">
    <citation type="journal article" date="2022" name="Hortic Res">
        <title>A haplotype resolved chromosomal level avocado genome allows analysis of novel avocado genes.</title>
        <authorList>
            <person name="Nath O."/>
            <person name="Fletcher S.J."/>
            <person name="Hayward A."/>
            <person name="Shaw L.M."/>
            <person name="Masouleh A.K."/>
            <person name="Furtado A."/>
            <person name="Henry R.J."/>
            <person name="Mitter N."/>
        </authorList>
    </citation>
    <scope>NUCLEOTIDE SEQUENCE [LARGE SCALE GENOMIC DNA]</scope>
    <source>
        <strain evidence="2">cv. Hass</strain>
    </source>
</reference>